<evidence type="ECO:0000313" key="2">
    <source>
        <dbReference type="EMBL" id="RDE70851.1"/>
    </source>
</evidence>
<keyword evidence="1" id="KW-1133">Transmembrane helix</keyword>
<keyword evidence="5" id="KW-1185">Reference proteome</keyword>
<evidence type="ECO:0000313" key="3">
    <source>
        <dbReference type="EMBL" id="RDF10007.1"/>
    </source>
</evidence>
<dbReference type="AlphaFoldDB" id="A0A369YE02"/>
<dbReference type="Pfam" id="PF06196">
    <property type="entry name" value="DUF997"/>
    <property type="match status" value="1"/>
</dbReference>
<comment type="caution">
    <text evidence="2">The sequence shown here is derived from an EMBL/GenBank/DDBJ whole genome shotgun (WGS) entry which is preliminary data.</text>
</comment>
<evidence type="ECO:0000313" key="5">
    <source>
        <dbReference type="Proteomes" id="UP000253950"/>
    </source>
</evidence>
<dbReference type="PANTHER" id="PTHR39174:SF1">
    <property type="entry name" value="INNER MEMBRANE PROTEIN"/>
    <property type="match status" value="1"/>
</dbReference>
<organism evidence="2 4">
    <name type="scientific">Haemophilus sputorum</name>
    <dbReference type="NCBI Taxonomy" id="1078480"/>
    <lineage>
        <taxon>Bacteria</taxon>
        <taxon>Pseudomonadati</taxon>
        <taxon>Pseudomonadota</taxon>
        <taxon>Gammaproteobacteria</taxon>
        <taxon>Pasteurellales</taxon>
        <taxon>Pasteurellaceae</taxon>
        <taxon>Haemophilus</taxon>
    </lineage>
</organism>
<keyword evidence="1" id="KW-0472">Membrane</keyword>
<evidence type="ECO:0000256" key="1">
    <source>
        <dbReference type="SAM" id="Phobius"/>
    </source>
</evidence>
<proteinExistence type="predicted"/>
<protein>
    <submittedName>
        <fullName evidence="2">DUF997 family protein</fullName>
    </submittedName>
</protein>
<dbReference type="EMBL" id="QEQG01000012">
    <property type="protein sequence ID" value="RDF10007.1"/>
    <property type="molecule type" value="Genomic_DNA"/>
</dbReference>
<sequence length="77" mass="9140">MHYQLNREARWAFILSLIYLLGWVGFAYFSPKGKGVFGFPIWFELSCLFLPLIFTLLVYLVVKNIYQEIDLEQSDEK</sequence>
<dbReference type="Proteomes" id="UP000253872">
    <property type="component" value="Unassembled WGS sequence"/>
</dbReference>
<gene>
    <name evidence="3" type="ORF">DPV84_09445</name>
    <name evidence="2" type="ORF">DPV93_07530</name>
</gene>
<dbReference type="Proteomes" id="UP000253950">
    <property type="component" value="Unassembled WGS sequence"/>
</dbReference>
<reference evidence="4 5" key="1">
    <citation type="submission" date="2018-05" db="EMBL/GenBank/DDBJ databases">
        <title>Draft Genome Sequences for a Diverse set of 7 Haemophilus Species.</title>
        <authorList>
            <person name="Nichols M."/>
            <person name="Topaz N."/>
            <person name="Wang X."/>
            <person name="Wang X."/>
            <person name="Boxrud D."/>
        </authorList>
    </citation>
    <scope>NUCLEOTIDE SEQUENCE [LARGE SCALE GENOMIC DNA]</scope>
    <source>
        <strain evidence="2 4">C2002001239</strain>
        <strain evidence="3 5">C2015005473</strain>
    </source>
</reference>
<feature type="transmembrane region" description="Helical" evidence="1">
    <location>
        <begin position="41"/>
        <end position="62"/>
    </location>
</feature>
<evidence type="ECO:0000313" key="4">
    <source>
        <dbReference type="Proteomes" id="UP000253872"/>
    </source>
</evidence>
<dbReference type="PANTHER" id="PTHR39174">
    <property type="entry name" value="INNER MEMBRANE PROTEIN-RELATED"/>
    <property type="match status" value="1"/>
</dbReference>
<dbReference type="InterPro" id="IPR010398">
    <property type="entry name" value="DUF997"/>
</dbReference>
<dbReference type="EMBL" id="QEPN01000006">
    <property type="protein sequence ID" value="RDE70851.1"/>
    <property type="molecule type" value="Genomic_DNA"/>
</dbReference>
<keyword evidence="1" id="KW-0812">Transmembrane</keyword>
<accession>A0A369YE02</accession>
<feature type="transmembrane region" description="Helical" evidence="1">
    <location>
        <begin position="12"/>
        <end position="29"/>
    </location>
</feature>
<name>A0A369YE02_9PAST</name>
<dbReference type="STRING" id="1035839.GCA_000238795_01141"/>
<dbReference type="RefSeq" id="WP_007526521.1">
    <property type="nucleotide sequence ID" value="NZ_CAURJL010000023.1"/>
</dbReference>